<dbReference type="RefSeq" id="WP_176867166.1">
    <property type="nucleotide sequence ID" value="NZ_JABXWT010000018.1"/>
</dbReference>
<dbReference type="Gene3D" id="3.40.50.1000">
    <property type="entry name" value="HAD superfamily/HAD-like"/>
    <property type="match status" value="1"/>
</dbReference>
<dbReference type="PANTHER" id="PTHR43611">
    <property type="entry name" value="ALPHA-D-GLUCOSE 1-PHOSPHATE PHOSPHATASE"/>
    <property type="match status" value="1"/>
</dbReference>
<accession>A0ABX2PVB7</accession>
<evidence type="ECO:0000313" key="2">
    <source>
        <dbReference type="Proteomes" id="UP000630805"/>
    </source>
</evidence>
<organism evidence="1 2">
    <name type="scientific">Ruegeria haliotis</name>
    <dbReference type="NCBI Taxonomy" id="2747601"/>
    <lineage>
        <taxon>Bacteria</taxon>
        <taxon>Pseudomonadati</taxon>
        <taxon>Pseudomonadota</taxon>
        <taxon>Alphaproteobacteria</taxon>
        <taxon>Rhodobacterales</taxon>
        <taxon>Roseobacteraceae</taxon>
        <taxon>Ruegeria</taxon>
    </lineage>
</organism>
<gene>
    <name evidence="1" type="ORF">HW561_20200</name>
</gene>
<name>A0ABX2PVB7_9RHOB</name>
<keyword evidence="1" id="KW-0378">Hydrolase</keyword>
<protein>
    <submittedName>
        <fullName evidence="1">HAD-IA family hydrolase</fullName>
    </submittedName>
</protein>
<evidence type="ECO:0000313" key="1">
    <source>
        <dbReference type="EMBL" id="NVO58119.1"/>
    </source>
</evidence>
<sequence>MNQPSVTFDTRTIVAWDFDGVLNRNIVNGRFIWADRFEIDIGHSLNDFTEIIFRNGFDEVITGKVDLRDRIEEWARTVNYTEGADALISYWFKNDALPDTEVTMAMDMLSSRGVRQIIVTNNEARRAAFIEREMGFGNRVEHVFASGRMGVRKPDPAFFKHVTDVLEVEPKQMLLVDDCPKNVPAAVRCGWRAFHFIDHTRDQLRKVLGLNPQN</sequence>
<dbReference type="GO" id="GO:0016787">
    <property type="term" value="F:hydrolase activity"/>
    <property type="evidence" value="ECO:0007669"/>
    <property type="project" value="UniProtKB-KW"/>
</dbReference>
<dbReference type="SUPFAM" id="SSF56784">
    <property type="entry name" value="HAD-like"/>
    <property type="match status" value="1"/>
</dbReference>
<dbReference type="Pfam" id="PF00702">
    <property type="entry name" value="Hydrolase"/>
    <property type="match status" value="1"/>
</dbReference>
<dbReference type="PRINTS" id="PR00413">
    <property type="entry name" value="HADHALOGNASE"/>
</dbReference>
<dbReference type="NCBIfam" id="TIGR01509">
    <property type="entry name" value="HAD-SF-IA-v3"/>
    <property type="match status" value="1"/>
</dbReference>
<dbReference type="InterPro" id="IPR006439">
    <property type="entry name" value="HAD-SF_hydro_IA"/>
</dbReference>
<dbReference type="Proteomes" id="UP000630805">
    <property type="component" value="Unassembled WGS sequence"/>
</dbReference>
<dbReference type="PANTHER" id="PTHR43611:SF3">
    <property type="entry name" value="FLAVIN MONONUCLEOTIDE HYDROLASE 1, CHLOROPLATIC"/>
    <property type="match status" value="1"/>
</dbReference>
<dbReference type="InterPro" id="IPR036412">
    <property type="entry name" value="HAD-like_sf"/>
</dbReference>
<proteinExistence type="predicted"/>
<dbReference type="InterPro" id="IPR023214">
    <property type="entry name" value="HAD_sf"/>
</dbReference>
<dbReference type="SFLD" id="SFLDG01129">
    <property type="entry name" value="C1.5:_HAD__Beta-PGM__Phosphata"/>
    <property type="match status" value="1"/>
</dbReference>
<reference evidence="1 2" key="1">
    <citation type="submission" date="2020-06" db="EMBL/GenBank/DDBJ databases">
        <authorList>
            <person name="Cao W.R."/>
        </authorList>
    </citation>
    <scope>NUCLEOTIDE SEQUENCE [LARGE SCALE GENOMIC DNA]</scope>
    <source>
        <strain evidence="1 2">B1Z28</strain>
    </source>
</reference>
<dbReference type="SFLD" id="SFLDS00003">
    <property type="entry name" value="Haloacid_Dehalogenase"/>
    <property type="match status" value="1"/>
</dbReference>
<dbReference type="EMBL" id="JABXWT010000018">
    <property type="protein sequence ID" value="NVO58119.1"/>
    <property type="molecule type" value="Genomic_DNA"/>
</dbReference>
<keyword evidence="2" id="KW-1185">Reference proteome</keyword>
<comment type="caution">
    <text evidence="1">The sequence shown here is derived from an EMBL/GenBank/DDBJ whole genome shotgun (WGS) entry which is preliminary data.</text>
</comment>